<feature type="transmembrane region" description="Helical" evidence="13">
    <location>
        <begin position="58"/>
        <end position="78"/>
    </location>
</feature>
<keyword evidence="4" id="KW-0813">Transport</keyword>
<accession>A0A1B6C4Z8</accession>
<evidence type="ECO:0000256" key="5">
    <source>
        <dbReference type="ARBA" id="ARBA00022692"/>
    </source>
</evidence>
<dbReference type="GO" id="GO:0030674">
    <property type="term" value="F:protein-macromolecule adaptor activity"/>
    <property type="evidence" value="ECO:0007669"/>
    <property type="project" value="TreeGrafter"/>
</dbReference>
<dbReference type="EMBL" id="GEDC01028834">
    <property type="protein sequence ID" value="JAS08464.1"/>
    <property type="molecule type" value="Transcribed_RNA"/>
</dbReference>
<dbReference type="PANTHER" id="PTHR13269">
    <property type="entry name" value="NUCLEOPORIN NDC1"/>
    <property type="match status" value="1"/>
</dbReference>
<dbReference type="GO" id="GO:0006999">
    <property type="term" value="P:nuclear pore organization"/>
    <property type="evidence" value="ECO:0007669"/>
    <property type="project" value="TreeGrafter"/>
</dbReference>
<evidence type="ECO:0000256" key="11">
    <source>
        <dbReference type="ARBA" id="ARBA00023136"/>
    </source>
</evidence>
<evidence type="ECO:0000256" key="13">
    <source>
        <dbReference type="SAM" id="Phobius"/>
    </source>
</evidence>
<evidence type="ECO:0000256" key="4">
    <source>
        <dbReference type="ARBA" id="ARBA00022448"/>
    </source>
</evidence>
<sequence>MDQELCSRELHAWRMAKAVFWNIIFQFFVLLTYVFFANVDFFHPYSSFKIWFEIASSFSVWLNIFPLTVIIFAQGIVCSKKYISKPPYNKTRIAKLTGIFSVNNIFLGCLHIFIGVAIAFVYTAFSKEELNSFTTICSEEGNNLFQYQCLSEKRLFLILGGFWIGLYYFIYDYVFGTKNLIFPPIQQKKFIQIKTTFLQNIKMAVWDSLFPSYLFLIFYYFRGGYVRSWFYNILYTNLNLKPLDSIFLFFNLSVLLYLWVFSSIFVFTLREMKMVFNIHLTEYIKFLTSPVPYFSQSGAITMKEALGMSNVPIVQHLAYLDLFILSEKDQIRRGDIFSISQPGGHPHTWNGIREECLKVIKIFTTSMENLTEPQQNEEKSKTEITNINKSFFHDCKSPIRSLSSRSLCDYNINDEIKTSTQQFNDLWEIFQNWLDTKKSAFLNKPIIAYFLSDVPEKKIQYLVYQSQIVIWASQSLALLACASLKEDNYGVVQNNLCDIIVALLTLKQALEKIPKHLIGNKKSSGMECFNIQTKHALNSAVKRSIYKIAITFSGYIKDIGLSPETQRQMLGYVACREI</sequence>
<comment type="similarity">
    <text evidence="3">Belongs to the NDC1 family.</text>
</comment>
<feature type="transmembrane region" description="Helical" evidence="13">
    <location>
        <begin position="197"/>
        <end position="221"/>
    </location>
</feature>
<evidence type="ECO:0000256" key="6">
    <source>
        <dbReference type="ARBA" id="ARBA00022816"/>
    </source>
</evidence>
<dbReference type="GO" id="GO:0015031">
    <property type="term" value="P:protein transport"/>
    <property type="evidence" value="ECO:0007669"/>
    <property type="project" value="UniProtKB-KW"/>
</dbReference>
<evidence type="ECO:0008006" key="15">
    <source>
        <dbReference type="Google" id="ProtNLM"/>
    </source>
</evidence>
<dbReference type="PANTHER" id="PTHR13269:SF6">
    <property type="entry name" value="NUCLEOPORIN NDC1"/>
    <property type="match status" value="1"/>
</dbReference>
<feature type="transmembrane region" description="Helical" evidence="13">
    <location>
        <begin position="18"/>
        <end position="38"/>
    </location>
</feature>
<keyword evidence="8 13" id="KW-1133">Transmembrane helix</keyword>
<evidence type="ECO:0000256" key="8">
    <source>
        <dbReference type="ARBA" id="ARBA00022989"/>
    </source>
</evidence>
<reference evidence="14" key="1">
    <citation type="submission" date="2015-12" db="EMBL/GenBank/DDBJ databases">
        <title>De novo transcriptome assembly of four potential Pierce s Disease insect vectors from Arizona vineyards.</title>
        <authorList>
            <person name="Tassone E.E."/>
        </authorList>
    </citation>
    <scope>NUCLEOTIDE SEQUENCE</scope>
</reference>
<proteinExistence type="inferred from homology"/>
<dbReference type="InterPro" id="IPR019049">
    <property type="entry name" value="Nucleoporin_prot_Ndc1/Nup"/>
</dbReference>
<feature type="transmembrane region" description="Helical" evidence="13">
    <location>
        <begin position="246"/>
        <end position="269"/>
    </location>
</feature>
<evidence type="ECO:0000313" key="14">
    <source>
        <dbReference type="EMBL" id="JAS08464.1"/>
    </source>
</evidence>
<keyword evidence="6" id="KW-0509">mRNA transport</keyword>
<dbReference type="GO" id="GO:0070762">
    <property type="term" value="C:nuclear pore transmembrane ring"/>
    <property type="evidence" value="ECO:0007669"/>
    <property type="project" value="TreeGrafter"/>
</dbReference>
<keyword evidence="7" id="KW-0653">Protein transport</keyword>
<dbReference type="GO" id="GO:0031965">
    <property type="term" value="C:nuclear membrane"/>
    <property type="evidence" value="ECO:0007669"/>
    <property type="project" value="UniProtKB-SubCell"/>
</dbReference>
<dbReference type="AlphaFoldDB" id="A0A1B6C4Z8"/>
<organism evidence="14">
    <name type="scientific">Clastoptera arizonana</name>
    <name type="common">Arizona spittle bug</name>
    <dbReference type="NCBI Taxonomy" id="38151"/>
    <lineage>
        <taxon>Eukaryota</taxon>
        <taxon>Metazoa</taxon>
        <taxon>Ecdysozoa</taxon>
        <taxon>Arthropoda</taxon>
        <taxon>Hexapoda</taxon>
        <taxon>Insecta</taxon>
        <taxon>Pterygota</taxon>
        <taxon>Neoptera</taxon>
        <taxon>Paraneoptera</taxon>
        <taxon>Hemiptera</taxon>
        <taxon>Auchenorrhyncha</taxon>
        <taxon>Cercopoidea</taxon>
        <taxon>Clastopteridae</taxon>
        <taxon>Clastoptera</taxon>
    </lineage>
</organism>
<comment type="subcellular location">
    <subcellularLocation>
        <location evidence="1">Nucleus membrane</location>
        <topology evidence="1">Multi-pass membrane protein</topology>
    </subcellularLocation>
    <subcellularLocation>
        <location evidence="2">Nucleus</location>
        <location evidence="2">Nuclear pore complex</location>
    </subcellularLocation>
</comment>
<keyword evidence="10" id="KW-0906">Nuclear pore complex</keyword>
<evidence type="ECO:0000256" key="9">
    <source>
        <dbReference type="ARBA" id="ARBA00023010"/>
    </source>
</evidence>
<feature type="transmembrane region" description="Helical" evidence="13">
    <location>
        <begin position="99"/>
        <end position="125"/>
    </location>
</feature>
<keyword evidence="11 13" id="KW-0472">Membrane</keyword>
<protein>
    <recommendedName>
        <fullName evidence="15">Nucleoporin NDC1</fullName>
    </recommendedName>
</protein>
<keyword evidence="12" id="KW-0539">Nucleus</keyword>
<name>A0A1B6C4Z8_9HEMI</name>
<dbReference type="GO" id="GO:0051028">
    <property type="term" value="P:mRNA transport"/>
    <property type="evidence" value="ECO:0007669"/>
    <property type="project" value="UniProtKB-KW"/>
</dbReference>
<evidence type="ECO:0000256" key="1">
    <source>
        <dbReference type="ARBA" id="ARBA00004232"/>
    </source>
</evidence>
<evidence type="ECO:0000256" key="12">
    <source>
        <dbReference type="ARBA" id="ARBA00023242"/>
    </source>
</evidence>
<keyword evidence="9" id="KW-0811">Translocation</keyword>
<evidence type="ECO:0000256" key="2">
    <source>
        <dbReference type="ARBA" id="ARBA00004567"/>
    </source>
</evidence>
<evidence type="ECO:0000256" key="7">
    <source>
        <dbReference type="ARBA" id="ARBA00022927"/>
    </source>
</evidence>
<feature type="transmembrane region" description="Helical" evidence="13">
    <location>
        <begin position="155"/>
        <end position="176"/>
    </location>
</feature>
<evidence type="ECO:0000256" key="3">
    <source>
        <dbReference type="ARBA" id="ARBA00005760"/>
    </source>
</evidence>
<gene>
    <name evidence="14" type="ORF">g.10036</name>
</gene>
<keyword evidence="5 13" id="KW-0812">Transmembrane</keyword>
<evidence type="ECO:0000256" key="10">
    <source>
        <dbReference type="ARBA" id="ARBA00023132"/>
    </source>
</evidence>
<dbReference type="Pfam" id="PF09531">
    <property type="entry name" value="Ndc1_Nup"/>
    <property type="match status" value="1"/>
</dbReference>